<name>A0A512PAP1_9CELL</name>
<comment type="caution">
    <text evidence="1">The sequence shown here is derived from an EMBL/GenBank/DDBJ whole genome shotgun (WGS) entry which is preliminary data.</text>
</comment>
<dbReference type="AlphaFoldDB" id="A0A512PAP1"/>
<evidence type="ECO:0000313" key="2">
    <source>
        <dbReference type="Proteomes" id="UP000321798"/>
    </source>
</evidence>
<sequence>MDESGLNEMGTQLFSVNHALKESILFPGERILAPSYLFPHGLRMKCTNGAFARQFGRRQATVRDGEALTPKVRKHAIAKFVRRAH</sequence>
<accession>A0A512PAP1</accession>
<organism evidence="1 2">
    <name type="scientific">Cellulomonas soli</name>
    <dbReference type="NCBI Taxonomy" id="931535"/>
    <lineage>
        <taxon>Bacteria</taxon>
        <taxon>Bacillati</taxon>
        <taxon>Actinomycetota</taxon>
        <taxon>Actinomycetes</taxon>
        <taxon>Micrococcales</taxon>
        <taxon>Cellulomonadaceae</taxon>
        <taxon>Cellulomonas</taxon>
    </lineage>
</organism>
<evidence type="ECO:0000313" key="1">
    <source>
        <dbReference type="EMBL" id="GEP68274.1"/>
    </source>
</evidence>
<gene>
    <name evidence="1" type="ORF">CSO01_09890</name>
</gene>
<keyword evidence="2" id="KW-1185">Reference proteome</keyword>
<dbReference type="EMBL" id="BKAL01000002">
    <property type="protein sequence ID" value="GEP68274.1"/>
    <property type="molecule type" value="Genomic_DNA"/>
</dbReference>
<reference evidence="1 2" key="1">
    <citation type="submission" date="2019-07" db="EMBL/GenBank/DDBJ databases">
        <title>Whole genome shotgun sequence of Cellulomonas soli NBRC 109434.</title>
        <authorList>
            <person name="Hosoyama A."/>
            <person name="Uohara A."/>
            <person name="Ohji S."/>
            <person name="Ichikawa N."/>
        </authorList>
    </citation>
    <scope>NUCLEOTIDE SEQUENCE [LARGE SCALE GENOMIC DNA]</scope>
    <source>
        <strain evidence="1 2">NBRC 109434</strain>
    </source>
</reference>
<proteinExistence type="predicted"/>
<dbReference type="Proteomes" id="UP000321798">
    <property type="component" value="Unassembled WGS sequence"/>
</dbReference>
<protein>
    <submittedName>
        <fullName evidence="1">Uncharacterized protein</fullName>
    </submittedName>
</protein>